<reference evidence="6" key="2">
    <citation type="submission" date="2023-06" db="EMBL/GenBank/DDBJ databases">
        <authorList>
            <consortium name="Lawrence Berkeley National Laboratory"/>
            <person name="Haridas S."/>
            <person name="Hensen N."/>
            <person name="Bonometti L."/>
            <person name="Westerberg I."/>
            <person name="Brannstrom I.O."/>
            <person name="Guillou S."/>
            <person name="Cros-Aarteil S."/>
            <person name="Calhoun S."/>
            <person name="Kuo A."/>
            <person name="Mondo S."/>
            <person name="Pangilinan J."/>
            <person name="Riley R."/>
            <person name="Labutti K."/>
            <person name="Andreopoulos B."/>
            <person name="Lipzen A."/>
            <person name="Chen C."/>
            <person name="Yanf M."/>
            <person name="Daum C."/>
            <person name="Ng V."/>
            <person name="Clum A."/>
            <person name="Steindorff A."/>
            <person name="Ohm R."/>
            <person name="Martin F."/>
            <person name="Silar P."/>
            <person name="Natvig D."/>
            <person name="Lalanne C."/>
            <person name="Gautier V."/>
            <person name="Ament-Velasquez S.L."/>
            <person name="Kruys A."/>
            <person name="Hutchinson M.I."/>
            <person name="Powell A.J."/>
            <person name="Barry K."/>
            <person name="Miller A.N."/>
            <person name="Grigoriev I.V."/>
            <person name="Debuchy R."/>
            <person name="Gladieux P."/>
            <person name="Thoren M.H."/>
            <person name="Johannesson H."/>
        </authorList>
    </citation>
    <scope>NUCLEOTIDE SEQUENCE</scope>
    <source>
        <strain evidence="6">CBS 118394</strain>
    </source>
</reference>
<dbReference type="InterPro" id="IPR011043">
    <property type="entry name" value="Gal_Oxase/kelch_b-propeller"/>
</dbReference>
<keyword evidence="4" id="KW-1133">Transmembrane helix</keyword>
<gene>
    <name evidence="6" type="ORF">B0H66DRAFT_529755</name>
</gene>
<evidence type="ECO:0000256" key="3">
    <source>
        <dbReference type="SAM" id="MobiDB-lite"/>
    </source>
</evidence>
<organism evidence="6 7">
    <name type="scientific">Apodospora peruviana</name>
    <dbReference type="NCBI Taxonomy" id="516989"/>
    <lineage>
        <taxon>Eukaryota</taxon>
        <taxon>Fungi</taxon>
        <taxon>Dikarya</taxon>
        <taxon>Ascomycota</taxon>
        <taxon>Pezizomycotina</taxon>
        <taxon>Sordariomycetes</taxon>
        <taxon>Sordariomycetidae</taxon>
        <taxon>Sordariales</taxon>
        <taxon>Lasiosphaeriaceae</taxon>
        <taxon>Apodospora</taxon>
    </lineage>
</organism>
<keyword evidence="5" id="KW-0732">Signal</keyword>
<comment type="caution">
    <text evidence="6">The sequence shown here is derived from an EMBL/GenBank/DDBJ whole genome shotgun (WGS) entry which is preliminary data.</text>
</comment>
<feature type="compositionally biased region" description="Low complexity" evidence="3">
    <location>
        <begin position="486"/>
        <end position="499"/>
    </location>
</feature>
<keyword evidence="4" id="KW-0472">Membrane</keyword>
<feature type="region of interest" description="Disordered" evidence="3">
    <location>
        <begin position="448"/>
        <end position="627"/>
    </location>
</feature>
<feature type="region of interest" description="Disordered" evidence="3">
    <location>
        <begin position="393"/>
        <end position="416"/>
    </location>
</feature>
<feature type="signal peptide" evidence="5">
    <location>
        <begin position="1"/>
        <end position="19"/>
    </location>
</feature>
<dbReference type="PANTHER" id="PTHR46093:SF18">
    <property type="entry name" value="FIBRONECTIN TYPE-III DOMAIN-CONTAINING PROTEIN"/>
    <property type="match status" value="1"/>
</dbReference>
<evidence type="ECO:0000313" key="7">
    <source>
        <dbReference type="Proteomes" id="UP001283341"/>
    </source>
</evidence>
<evidence type="ECO:0000256" key="5">
    <source>
        <dbReference type="SAM" id="SignalP"/>
    </source>
</evidence>
<accession>A0AAE0IJW6</accession>
<feature type="chain" id="PRO_5042127472" description="Kelch repeat protein" evidence="5">
    <location>
        <begin position="20"/>
        <end position="627"/>
    </location>
</feature>
<protein>
    <recommendedName>
        <fullName evidence="8">Kelch repeat protein</fullName>
    </recommendedName>
</protein>
<dbReference type="InterPro" id="IPR015915">
    <property type="entry name" value="Kelch-typ_b-propeller"/>
</dbReference>
<sequence length="627" mass="66405">MFKNKISLLWCCVWAASHSLQSPQMVSRQANSAVNASVFLRRAYHSSSIRSIPKPSGAPCLKNGGIWVDDQNKQLYTGFAGVSSLLGDGAYYPRGLWSFSPDGTGGGSWRNLNGTADEIFTNQPRPFDGSVASGDGSGFFLGGVLGDDTNIPNPITGVLTYNLSSQKITPILDSGSSTIERVQKGGMLYIPNFGNTGILISAGGEGGGGLGLVSGSSTKLKSLEKVQIFNPDDREWYEQKTSGSHPAPRKEFCIAGVASNHQTYEILVYAGWDGNHGSASVPFDDAYVLTLPGFHWIKANYPARHPRAGLTCNSVGGGQVMTVGGIDTKQTGANKNDEYTSVFSSPDPFTQGLAIFDLHSLAWKDSYSPGDPGSGRTPSAGFASPALETIFSQDNFRDPDGLPGGPPPGSNYREGTNAGAIAGGIVGGLAGVSLIAAFFIRRKRRHNHANRRQKLLLTTAATATTPGDTSSENEHALQNRGQILDQTQQQQQQQSQAAARSRHTNSSSRYPYSPTGFYYNEAQLPEVATTRAVPPGDRSNEKPTAGPPPAYEESETAAAGSDQVVHELPLSESSGEPMVSPGVDTITRVMDSSGGDDDDGTAVADGVPPSLPQLPELQGNSERYELP</sequence>
<keyword evidence="4" id="KW-0812">Transmembrane</keyword>
<evidence type="ECO:0000256" key="1">
    <source>
        <dbReference type="ARBA" id="ARBA00022441"/>
    </source>
</evidence>
<name>A0AAE0IJW6_9PEZI</name>
<keyword evidence="1" id="KW-0880">Kelch repeat</keyword>
<dbReference type="PANTHER" id="PTHR46093">
    <property type="entry name" value="ACYL-COA-BINDING DOMAIN-CONTAINING PROTEIN 5"/>
    <property type="match status" value="1"/>
</dbReference>
<keyword evidence="2" id="KW-0677">Repeat</keyword>
<dbReference type="SUPFAM" id="SSF50965">
    <property type="entry name" value="Galactose oxidase, central domain"/>
    <property type="match status" value="1"/>
</dbReference>
<evidence type="ECO:0008006" key="8">
    <source>
        <dbReference type="Google" id="ProtNLM"/>
    </source>
</evidence>
<evidence type="ECO:0000313" key="6">
    <source>
        <dbReference type="EMBL" id="KAK3325731.1"/>
    </source>
</evidence>
<dbReference type="Proteomes" id="UP001283341">
    <property type="component" value="Unassembled WGS sequence"/>
</dbReference>
<keyword evidence="7" id="KW-1185">Reference proteome</keyword>
<dbReference type="Gene3D" id="2.120.10.80">
    <property type="entry name" value="Kelch-type beta propeller"/>
    <property type="match status" value="1"/>
</dbReference>
<feature type="compositionally biased region" description="Low complexity" evidence="3">
    <location>
        <begin position="455"/>
        <end position="465"/>
    </location>
</feature>
<dbReference type="EMBL" id="JAUEDM010000002">
    <property type="protein sequence ID" value="KAK3325731.1"/>
    <property type="molecule type" value="Genomic_DNA"/>
</dbReference>
<evidence type="ECO:0000256" key="2">
    <source>
        <dbReference type="ARBA" id="ARBA00022737"/>
    </source>
</evidence>
<dbReference type="AlphaFoldDB" id="A0AAE0IJW6"/>
<reference evidence="6" key="1">
    <citation type="journal article" date="2023" name="Mol. Phylogenet. Evol.">
        <title>Genome-scale phylogeny and comparative genomics of the fungal order Sordariales.</title>
        <authorList>
            <person name="Hensen N."/>
            <person name="Bonometti L."/>
            <person name="Westerberg I."/>
            <person name="Brannstrom I.O."/>
            <person name="Guillou S."/>
            <person name="Cros-Aarteil S."/>
            <person name="Calhoun S."/>
            <person name="Haridas S."/>
            <person name="Kuo A."/>
            <person name="Mondo S."/>
            <person name="Pangilinan J."/>
            <person name="Riley R."/>
            <person name="LaButti K."/>
            <person name="Andreopoulos B."/>
            <person name="Lipzen A."/>
            <person name="Chen C."/>
            <person name="Yan M."/>
            <person name="Daum C."/>
            <person name="Ng V."/>
            <person name="Clum A."/>
            <person name="Steindorff A."/>
            <person name="Ohm R.A."/>
            <person name="Martin F."/>
            <person name="Silar P."/>
            <person name="Natvig D.O."/>
            <person name="Lalanne C."/>
            <person name="Gautier V."/>
            <person name="Ament-Velasquez S.L."/>
            <person name="Kruys A."/>
            <person name="Hutchinson M.I."/>
            <person name="Powell A.J."/>
            <person name="Barry K."/>
            <person name="Miller A.N."/>
            <person name="Grigoriev I.V."/>
            <person name="Debuchy R."/>
            <person name="Gladieux P."/>
            <person name="Hiltunen Thoren M."/>
            <person name="Johannesson H."/>
        </authorList>
    </citation>
    <scope>NUCLEOTIDE SEQUENCE</scope>
    <source>
        <strain evidence="6">CBS 118394</strain>
    </source>
</reference>
<proteinExistence type="predicted"/>
<evidence type="ECO:0000256" key="4">
    <source>
        <dbReference type="SAM" id="Phobius"/>
    </source>
</evidence>
<feature type="transmembrane region" description="Helical" evidence="4">
    <location>
        <begin position="418"/>
        <end position="440"/>
    </location>
</feature>